<dbReference type="AlphaFoldDB" id="A0A3D8Y8J6"/>
<sequence>MEPQQSYVTGLHHIAIRAVDFDQTLNFYTKGLGYTPYHEWALQQFNLRRAAMLKSPDGQTYLEIFDNKADIAAQGRQRLDHEPFVQTALLHLCLSVTDVEKAYEAALYAGATVCIPPSRLILGNPPLHVHNALVYSPNGEVIEFIEFGSFE</sequence>
<proteinExistence type="predicted"/>
<protein>
    <submittedName>
        <fullName evidence="2">VOC family protein</fullName>
    </submittedName>
</protein>
<dbReference type="EMBL" id="QNUL01000014">
    <property type="protein sequence ID" value="REA59661.1"/>
    <property type="molecule type" value="Genomic_DNA"/>
</dbReference>
<dbReference type="InterPro" id="IPR029068">
    <property type="entry name" value="Glyas_Bleomycin-R_OHBP_Dase"/>
</dbReference>
<dbReference type="SUPFAM" id="SSF54593">
    <property type="entry name" value="Glyoxalase/Bleomycin resistance protein/Dihydroxybiphenyl dioxygenase"/>
    <property type="match status" value="1"/>
</dbReference>
<keyword evidence="3" id="KW-1185">Reference proteome</keyword>
<evidence type="ECO:0000313" key="2">
    <source>
        <dbReference type="EMBL" id="REA59661.1"/>
    </source>
</evidence>
<dbReference type="CDD" id="cd06587">
    <property type="entry name" value="VOC"/>
    <property type="match status" value="1"/>
</dbReference>
<dbReference type="RefSeq" id="WP_115832077.1">
    <property type="nucleotide sequence ID" value="NZ_QNUL01000014.1"/>
</dbReference>
<dbReference type="InterPro" id="IPR037523">
    <property type="entry name" value="VOC_core"/>
</dbReference>
<dbReference type="Pfam" id="PF00903">
    <property type="entry name" value="Glyoxalase"/>
    <property type="match status" value="1"/>
</dbReference>
<evidence type="ECO:0000259" key="1">
    <source>
        <dbReference type="PROSITE" id="PS51819"/>
    </source>
</evidence>
<accession>A0A3D8Y8J6</accession>
<name>A0A3D8Y8J6_9BACT</name>
<feature type="domain" description="VOC" evidence="1">
    <location>
        <begin position="10"/>
        <end position="147"/>
    </location>
</feature>
<dbReference type="OrthoDB" id="9795618at2"/>
<dbReference type="Gene3D" id="3.10.180.10">
    <property type="entry name" value="2,3-Dihydroxybiphenyl 1,2-Dioxygenase, domain 1"/>
    <property type="match status" value="1"/>
</dbReference>
<organism evidence="2 3">
    <name type="scientific">Dyadobacter luteus</name>
    <dbReference type="NCBI Taxonomy" id="2259619"/>
    <lineage>
        <taxon>Bacteria</taxon>
        <taxon>Pseudomonadati</taxon>
        <taxon>Bacteroidota</taxon>
        <taxon>Cytophagia</taxon>
        <taxon>Cytophagales</taxon>
        <taxon>Spirosomataceae</taxon>
        <taxon>Dyadobacter</taxon>
    </lineage>
</organism>
<dbReference type="PROSITE" id="PS51819">
    <property type="entry name" value="VOC"/>
    <property type="match status" value="1"/>
</dbReference>
<dbReference type="Proteomes" id="UP000256373">
    <property type="component" value="Unassembled WGS sequence"/>
</dbReference>
<reference evidence="2 3" key="1">
    <citation type="submission" date="2018-07" db="EMBL/GenBank/DDBJ databases">
        <title>Dyadobacter roseus sp. nov., isolated from rose rhizosphere soil.</title>
        <authorList>
            <person name="Chen L."/>
        </authorList>
    </citation>
    <scope>NUCLEOTIDE SEQUENCE [LARGE SCALE GENOMIC DNA]</scope>
    <source>
        <strain evidence="2 3">RS19</strain>
    </source>
</reference>
<evidence type="ECO:0000313" key="3">
    <source>
        <dbReference type="Proteomes" id="UP000256373"/>
    </source>
</evidence>
<comment type="caution">
    <text evidence="2">The sequence shown here is derived from an EMBL/GenBank/DDBJ whole genome shotgun (WGS) entry which is preliminary data.</text>
</comment>
<dbReference type="InterPro" id="IPR004360">
    <property type="entry name" value="Glyas_Fos-R_dOase_dom"/>
</dbReference>
<gene>
    <name evidence="2" type="ORF">DSL64_16775</name>
</gene>